<dbReference type="InterPro" id="IPR019169">
    <property type="entry name" value="Transmembrane_26"/>
</dbReference>
<feature type="transmembrane region" description="Helical" evidence="2">
    <location>
        <begin position="194"/>
        <end position="214"/>
    </location>
</feature>
<feature type="transmembrane region" description="Helical" evidence="2">
    <location>
        <begin position="165"/>
        <end position="182"/>
    </location>
</feature>
<dbReference type="PANTHER" id="PTHR22168:SF8">
    <property type="entry name" value="TRANSMEMBRANE PROTEIN 26"/>
    <property type="match status" value="1"/>
</dbReference>
<name>A0A8B7YVL5_ACAPL</name>
<dbReference type="KEGG" id="aplc:110982898"/>
<organism evidence="3 4">
    <name type="scientific">Acanthaster planci</name>
    <name type="common">Crown-of-thorns starfish</name>
    <dbReference type="NCBI Taxonomy" id="133434"/>
    <lineage>
        <taxon>Eukaryota</taxon>
        <taxon>Metazoa</taxon>
        <taxon>Echinodermata</taxon>
        <taxon>Eleutherozoa</taxon>
        <taxon>Asterozoa</taxon>
        <taxon>Asteroidea</taxon>
        <taxon>Valvatacea</taxon>
        <taxon>Valvatida</taxon>
        <taxon>Acanthasteridae</taxon>
        <taxon>Acanthaster</taxon>
    </lineage>
</organism>
<accession>A0A8B7YVL5</accession>
<gene>
    <name evidence="4" type="primary">LOC110982898</name>
</gene>
<feature type="transmembrane region" description="Helical" evidence="2">
    <location>
        <begin position="12"/>
        <end position="29"/>
    </location>
</feature>
<sequence>MKAKMNFLKALLARGLFAIHGIITIWRVTEVNSEIYYLLVIPVCLVPVEMITTLKFADDGEWKWFCPSVLLYLASVVPGLWLLQFDLYDKRIAYRESMGWTDCSGDFMYNETSLSFDVVGFNLVVPVTLSDEDWAVTLEQVLIILLILGRWLLPKGSLTRDQLSQLLLVYIAMGADILEFFGESLGEETVICNRALITVILLIWSWSLGQFTLVRTSVSAAADQPAAKRRRKSVVSGVFGGCCGSEIWTLCIAIVMQDGPFLIVRLYLIIVSGTVNQLMLFFTVKNVVIISLQLYRIAILRFPGLCPGVQTDPDVEEGVPEAEPEGRDNEGLEVDDEGQVEEKENKDEQKEHVIGTEF</sequence>
<evidence type="ECO:0000313" key="3">
    <source>
        <dbReference type="Proteomes" id="UP000694845"/>
    </source>
</evidence>
<feature type="transmembrane region" description="Helical" evidence="2">
    <location>
        <begin position="134"/>
        <end position="153"/>
    </location>
</feature>
<feature type="compositionally biased region" description="Acidic residues" evidence="1">
    <location>
        <begin position="313"/>
        <end position="323"/>
    </location>
</feature>
<dbReference type="Proteomes" id="UP000694845">
    <property type="component" value="Unplaced"/>
</dbReference>
<reference evidence="4" key="1">
    <citation type="submission" date="2025-08" db="UniProtKB">
        <authorList>
            <consortium name="RefSeq"/>
        </authorList>
    </citation>
    <scope>IDENTIFICATION</scope>
</reference>
<feature type="transmembrane region" description="Helical" evidence="2">
    <location>
        <begin position="64"/>
        <end position="83"/>
    </location>
</feature>
<evidence type="ECO:0000256" key="2">
    <source>
        <dbReference type="SAM" id="Phobius"/>
    </source>
</evidence>
<keyword evidence="2" id="KW-1133">Transmembrane helix</keyword>
<dbReference type="AlphaFoldDB" id="A0A8B7YVL5"/>
<protein>
    <submittedName>
        <fullName evidence="4">Transmembrane protein 26-like</fullName>
    </submittedName>
</protein>
<feature type="compositionally biased region" description="Basic and acidic residues" evidence="1">
    <location>
        <begin position="340"/>
        <end position="358"/>
    </location>
</feature>
<feature type="region of interest" description="Disordered" evidence="1">
    <location>
        <begin position="313"/>
        <end position="358"/>
    </location>
</feature>
<dbReference type="Pfam" id="PF09772">
    <property type="entry name" value="Tmem26"/>
    <property type="match status" value="1"/>
</dbReference>
<keyword evidence="2" id="KW-0812">Transmembrane</keyword>
<dbReference type="OMA" id="PTIWFLE"/>
<keyword evidence="2" id="KW-0472">Membrane</keyword>
<dbReference type="OrthoDB" id="10042902at2759"/>
<evidence type="ECO:0000256" key="1">
    <source>
        <dbReference type="SAM" id="MobiDB-lite"/>
    </source>
</evidence>
<evidence type="ECO:0000313" key="4">
    <source>
        <dbReference type="RefSeq" id="XP_022097359.1"/>
    </source>
</evidence>
<keyword evidence="3" id="KW-1185">Reference proteome</keyword>
<feature type="transmembrane region" description="Helical" evidence="2">
    <location>
        <begin position="35"/>
        <end position="57"/>
    </location>
</feature>
<dbReference type="PANTHER" id="PTHR22168">
    <property type="entry name" value="TMEM26 PROTEIN"/>
    <property type="match status" value="1"/>
</dbReference>
<feature type="transmembrane region" description="Helical" evidence="2">
    <location>
        <begin position="234"/>
        <end position="256"/>
    </location>
</feature>
<proteinExistence type="predicted"/>
<dbReference type="GeneID" id="110982898"/>
<dbReference type="RefSeq" id="XP_022097359.1">
    <property type="nucleotide sequence ID" value="XM_022241667.1"/>
</dbReference>
<feature type="transmembrane region" description="Helical" evidence="2">
    <location>
        <begin position="262"/>
        <end position="284"/>
    </location>
</feature>